<feature type="transmembrane region" description="Helical" evidence="5">
    <location>
        <begin position="390"/>
        <end position="408"/>
    </location>
</feature>
<keyword evidence="4 5" id="KW-0472">Membrane</keyword>
<keyword evidence="8" id="KW-1185">Reference proteome</keyword>
<feature type="transmembrane region" description="Helical" evidence="5">
    <location>
        <begin position="355"/>
        <end position="378"/>
    </location>
</feature>
<dbReference type="InterPro" id="IPR011701">
    <property type="entry name" value="MFS"/>
</dbReference>
<feature type="transmembrane region" description="Helical" evidence="5">
    <location>
        <begin position="420"/>
        <end position="438"/>
    </location>
</feature>
<reference evidence="8" key="1">
    <citation type="journal article" date="2019" name="Int. J. Syst. Evol. Microbiol.">
        <title>The Global Catalogue of Microorganisms (GCM) 10K type strain sequencing project: providing services to taxonomists for standard genome sequencing and annotation.</title>
        <authorList>
            <consortium name="The Broad Institute Genomics Platform"/>
            <consortium name="The Broad Institute Genome Sequencing Center for Infectious Disease"/>
            <person name="Wu L."/>
            <person name="Ma J."/>
        </authorList>
    </citation>
    <scope>NUCLEOTIDE SEQUENCE [LARGE SCALE GENOMIC DNA]</scope>
    <source>
        <strain evidence="8">JCM 11483</strain>
    </source>
</reference>
<feature type="transmembrane region" description="Helical" evidence="5">
    <location>
        <begin position="89"/>
        <end position="109"/>
    </location>
</feature>
<dbReference type="SUPFAM" id="SSF103473">
    <property type="entry name" value="MFS general substrate transporter"/>
    <property type="match status" value="1"/>
</dbReference>
<evidence type="ECO:0000256" key="3">
    <source>
        <dbReference type="ARBA" id="ARBA00022989"/>
    </source>
</evidence>
<keyword evidence="3 5" id="KW-1133">Transmembrane helix</keyword>
<feature type="transmembrane region" description="Helical" evidence="5">
    <location>
        <begin position="202"/>
        <end position="218"/>
    </location>
</feature>
<dbReference type="InterPro" id="IPR020846">
    <property type="entry name" value="MFS_dom"/>
</dbReference>
<dbReference type="EMBL" id="BAAAYG010000003">
    <property type="protein sequence ID" value="GAA3280985.1"/>
    <property type="molecule type" value="Genomic_DNA"/>
</dbReference>
<comment type="subcellular location">
    <subcellularLocation>
        <location evidence="1">Cell membrane</location>
        <topology evidence="1">Multi-pass membrane protein</topology>
    </subcellularLocation>
</comment>
<feature type="transmembrane region" description="Helical" evidence="5">
    <location>
        <begin position="224"/>
        <end position="242"/>
    </location>
</feature>
<feature type="transmembrane region" description="Helical" evidence="5">
    <location>
        <begin position="303"/>
        <end position="323"/>
    </location>
</feature>
<comment type="caution">
    <text evidence="7">The sequence shown here is derived from an EMBL/GenBank/DDBJ whole genome shotgun (WGS) entry which is preliminary data.</text>
</comment>
<sequence length="453" mass="45875">MCIYLVTLDDERAKAALCSTSPLQEVRATMTITDSERPAEAHDASDARHTTLLPAVGASFFPIALVARFPYAMMVVGVLTLVVAGRGSLGIGGLTSAMVGVGTAIFGPLIGSAADRFGQRLVVMLAGLASSLALLTMSWVVYSPLPDAAVLAAAFVIGATTPQVPPMSRSRLVGIIARRIVPERRTAVTTSTMAYESAVDELTFVFGPMIVGLLAATMSPAAPVIGAAVLTLIFVTAFALHSSVHEVPSNRSAGVVAAPARELLRPGLVVVLVGVLGIGLFFGSLLTALTSAMSDAGHAESAGLVYGVMGIGSAAFALGSALFPAGFTLHARWIVFPLIMVVGTAALLVVEAMPLLLVVLLVLGIGLGPTLVVVYSIASDRSPRGRGATVMTMATTGIVVGQSAASAINGHIAETAGTQAALLAPLAAASLITVAGLVNRAMVARASSAGAEG</sequence>
<evidence type="ECO:0000256" key="1">
    <source>
        <dbReference type="ARBA" id="ARBA00004651"/>
    </source>
</evidence>
<dbReference type="Gene3D" id="1.20.1250.20">
    <property type="entry name" value="MFS general substrate transporter like domains"/>
    <property type="match status" value="1"/>
</dbReference>
<dbReference type="PANTHER" id="PTHR23542">
    <property type="match status" value="1"/>
</dbReference>
<dbReference type="Pfam" id="PF07690">
    <property type="entry name" value="MFS_1"/>
    <property type="match status" value="1"/>
</dbReference>
<dbReference type="PROSITE" id="PS50850">
    <property type="entry name" value="MFS"/>
    <property type="match status" value="1"/>
</dbReference>
<accession>A0ABP6R8L4</accession>
<evidence type="ECO:0000256" key="4">
    <source>
        <dbReference type="ARBA" id="ARBA00023136"/>
    </source>
</evidence>
<proteinExistence type="predicted"/>
<dbReference type="PANTHER" id="PTHR23542:SF1">
    <property type="entry name" value="MAJOR FACILITATOR SUPERFAMILY (MFS) PROFILE DOMAIN-CONTAINING PROTEIN"/>
    <property type="match status" value="1"/>
</dbReference>
<feature type="transmembrane region" description="Helical" evidence="5">
    <location>
        <begin position="330"/>
        <end position="349"/>
    </location>
</feature>
<name>A0ABP6R8L4_9MICC</name>
<keyword evidence="2 5" id="KW-0812">Transmembrane</keyword>
<evidence type="ECO:0000313" key="8">
    <source>
        <dbReference type="Proteomes" id="UP001501736"/>
    </source>
</evidence>
<evidence type="ECO:0000313" key="7">
    <source>
        <dbReference type="EMBL" id="GAA3280985.1"/>
    </source>
</evidence>
<dbReference type="Proteomes" id="UP001501736">
    <property type="component" value="Unassembled WGS sequence"/>
</dbReference>
<evidence type="ECO:0000256" key="5">
    <source>
        <dbReference type="SAM" id="Phobius"/>
    </source>
</evidence>
<feature type="domain" description="Major facilitator superfamily (MFS) profile" evidence="6">
    <location>
        <begin position="267"/>
        <end position="453"/>
    </location>
</feature>
<feature type="transmembrane region" description="Helical" evidence="5">
    <location>
        <begin position="121"/>
        <end position="142"/>
    </location>
</feature>
<evidence type="ECO:0000259" key="6">
    <source>
        <dbReference type="PROSITE" id="PS50850"/>
    </source>
</evidence>
<gene>
    <name evidence="7" type="ORF">GCM10020260_05890</name>
</gene>
<feature type="transmembrane region" description="Helical" evidence="5">
    <location>
        <begin position="263"/>
        <end position="283"/>
    </location>
</feature>
<organism evidence="7 8">
    <name type="scientific">Nesterenkonia halobia</name>
    <dbReference type="NCBI Taxonomy" id="37922"/>
    <lineage>
        <taxon>Bacteria</taxon>
        <taxon>Bacillati</taxon>
        <taxon>Actinomycetota</taxon>
        <taxon>Actinomycetes</taxon>
        <taxon>Micrococcales</taxon>
        <taxon>Micrococcaceae</taxon>
        <taxon>Nesterenkonia</taxon>
    </lineage>
</organism>
<evidence type="ECO:0000256" key="2">
    <source>
        <dbReference type="ARBA" id="ARBA00022692"/>
    </source>
</evidence>
<dbReference type="InterPro" id="IPR036259">
    <property type="entry name" value="MFS_trans_sf"/>
</dbReference>
<protein>
    <submittedName>
        <fullName evidence="7">MFS transporter</fullName>
    </submittedName>
</protein>
<feature type="transmembrane region" description="Helical" evidence="5">
    <location>
        <begin position="58"/>
        <end position="83"/>
    </location>
</feature>